<dbReference type="PRINTS" id="PR00095">
    <property type="entry name" value="ANTSNTHASEI"/>
</dbReference>
<protein>
    <submittedName>
        <fullName evidence="2">Chorismate-binding protein</fullName>
    </submittedName>
</protein>
<evidence type="ECO:0000313" key="2">
    <source>
        <dbReference type="EMBL" id="QSB06831.1"/>
    </source>
</evidence>
<dbReference type="InterPro" id="IPR019999">
    <property type="entry name" value="Anth_synth_I-like"/>
</dbReference>
<proteinExistence type="predicted"/>
<organism evidence="2 3">
    <name type="scientific">Natronoglycomyces albus</name>
    <dbReference type="NCBI Taxonomy" id="2811108"/>
    <lineage>
        <taxon>Bacteria</taxon>
        <taxon>Bacillati</taxon>
        <taxon>Actinomycetota</taxon>
        <taxon>Actinomycetes</taxon>
        <taxon>Glycomycetales</taxon>
        <taxon>Glycomycetaceae</taxon>
        <taxon>Natronoglycomyces</taxon>
    </lineage>
</organism>
<dbReference type="GO" id="GO:0000162">
    <property type="term" value="P:L-tryptophan biosynthetic process"/>
    <property type="evidence" value="ECO:0007669"/>
    <property type="project" value="TreeGrafter"/>
</dbReference>
<dbReference type="GO" id="GO:0046820">
    <property type="term" value="F:4-amino-4-deoxychorismate synthase activity"/>
    <property type="evidence" value="ECO:0007669"/>
    <property type="project" value="TreeGrafter"/>
</dbReference>
<reference evidence="2" key="1">
    <citation type="submission" date="2021-02" db="EMBL/GenBank/DDBJ databases">
        <title>Natronoglycomyces albus gen. nov., sp. nov, a haloalkaliphilic actinobacterium from a soda solonchak soil.</title>
        <authorList>
            <person name="Sorokin D.Y."/>
            <person name="Khijniak T.V."/>
            <person name="Zakharycheva A.P."/>
            <person name="Boueva O.V."/>
            <person name="Ariskina E.V."/>
            <person name="Hahnke R.L."/>
            <person name="Bunk B."/>
            <person name="Sproer C."/>
            <person name="Schumann P."/>
            <person name="Evtushenko L.I."/>
            <person name="Kublanov I.V."/>
        </authorList>
    </citation>
    <scope>NUCLEOTIDE SEQUENCE</scope>
    <source>
        <strain evidence="2">DSM 106290</strain>
    </source>
</reference>
<dbReference type="Pfam" id="PF00425">
    <property type="entry name" value="Chorismate_bind"/>
    <property type="match status" value="1"/>
</dbReference>
<evidence type="ECO:0000259" key="1">
    <source>
        <dbReference type="Pfam" id="PF00425"/>
    </source>
</evidence>
<dbReference type="SUPFAM" id="SSF56322">
    <property type="entry name" value="ADC synthase"/>
    <property type="match status" value="1"/>
</dbReference>
<sequence>MAILVGAAAGAYMVSGATGSPSPAAAVPDVAAVVYAHGEGVMAPMPIPMAFSAHGWTSSWSEPEHAAAVDAVRSHIADGTVYQVNMVGHQRSRWSGSAQAAADAVAAVEGAHWAGSIAGTDWAVASGSPECFLTVEDGHIATYPIKGTAPATARGRQQLAVSVKERAEHVMIVDLQRNDISRVARPGTVSVPQLFAIRSWAHLWQAESTVRAQLEFGFGLADVLRAMCPPGSVTGTPKATALETIADLEPVGRGPSMGALGFLTGQRLALGLTIRTIALEPDWVHLWAGGGITWRSDPDAEVREAHAKALGVRNTLGG</sequence>
<keyword evidence="3" id="KW-1185">Reference proteome</keyword>
<dbReference type="PANTHER" id="PTHR11236">
    <property type="entry name" value="AMINOBENZOATE/ANTHRANILATE SYNTHASE"/>
    <property type="match status" value="1"/>
</dbReference>
<dbReference type="InterPro" id="IPR005801">
    <property type="entry name" value="ADC_synthase"/>
</dbReference>
<evidence type="ECO:0000313" key="3">
    <source>
        <dbReference type="Proteomes" id="UP000662939"/>
    </source>
</evidence>
<gene>
    <name evidence="2" type="ORF">JQS30_08070</name>
</gene>
<feature type="domain" description="Chorismate-utilising enzyme C-terminal" evidence="1">
    <location>
        <begin position="63"/>
        <end position="308"/>
    </location>
</feature>
<dbReference type="KEGG" id="nav:JQS30_08070"/>
<name>A0A895XMD7_9ACTN</name>
<dbReference type="PANTHER" id="PTHR11236:SF50">
    <property type="entry name" value="AMINODEOXYCHORISMATE SYNTHASE COMPONENT 1"/>
    <property type="match status" value="1"/>
</dbReference>
<accession>A0A895XMD7</accession>
<dbReference type="EMBL" id="CP070496">
    <property type="protein sequence ID" value="QSB06831.1"/>
    <property type="molecule type" value="Genomic_DNA"/>
</dbReference>
<dbReference type="Gene3D" id="3.60.120.10">
    <property type="entry name" value="Anthranilate synthase"/>
    <property type="match status" value="1"/>
</dbReference>
<dbReference type="AlphaFoldDB" id="A0A895XMD7"/>
<dbReference type="InterPro" id="IPR015890">
    <property type="entry name" value="Chorismate_C"/>
</dbReference>
<dbReference type="Proteomes" id="UP000662939">
    <property type="component" value="Chromosome"/>
</dbReference>